<dbReference type="GO" id="GO:0005737">
    <property type="term" value="C:cytoplasm"/>
    <property type="evidence" value="ECO:0007669"/>
    <property type="project" value="UniProtKB-SubCell"/>
</dbReference>
<evidence type="ECO:0000313" key="9">
    <source>
        <dbReference type="EMBL" id="QDQ28615.1"/>
    </source>
</evidence>
<dbReference type="InterPro" id="IPR036388">
    <property type="entry name" value="WH-like_DNA-bd_sf"/>
</dbReference>
<proteinExistence type="inferred from homology"/>
<reference evidence="10" key="1">
    <citation type="submission" date="2019-07" db="EMBL/GenBank/DDBJ databases">
        <title>Chitinimonas sp. nov., isolated from Ny-Alesund, arctica soil.</title>
        <authorList>
            <person name="Xu Q."/>
            <person name="Peng F."/>
        </authorList>
    </citation>
    <scope>NUCLEOTIDE SEQUENCE [LARGE SCALE GENOMIC DNA]</scope>
    <source>
        <strain evidence="10">R3-44</strain>
    </source>
</reference>
<evidence type="ECO:0000259" key="8">
    <source>
        <dbReference type="Pfam" id="PF21982"/>
    </source>
</evidence>
<dbReference type="GO" id="GO:0006282">
    <property type="term" value="P:regulation of DNA repair"/>
    <property type="evidence" value="ECO:0007669"/>
    <property type="project" value="UniProtKB-UniRule"/>
</dbReference>
<dbReference type="Pfam" id="PF02631">
    <property type="entry name" value="RecX_HTH2"/>
    <property type="match status" value="1"/>
</dbReference>
<evidence type="ECO:0000256" key="5">
    <source>
        <dbReference type="HAMAP-Rule" id="MF_01114"/>
    </source>
</evidence>
<keyword evidence="10" id="KW-1185">Reference proteome</keyword>
<dbReference type="AlphaFoldDB" id="A0A516SKD1"/>
<dbReference type="EMBL" id="CP041730">
    <property type="protein sequence ID" value="QDQ28615.1"/>
    <property type="molecule type" value="Genomic_DNA"/>
</dbReference>
<comment type="similarity">
    <text evidence="2 5">Belongs to the RecX family.</text>
</comment>
<feature type="domain" description="RecX third three-helical" evidence="7">
    <location>
        <begin position="97"/>
        <end position="141"/>
    </location>
</feature>
<dbReference type="Gene3D" id="1.10.10.10">
    <property type="entry name" value="Winged helix-like DNA-binding domain superfamily/Winged helix DNA-binding domain"/>
    <property type="match status" value="3"/>
</dbReference>
<evidence type="ECO:0000256" key="2">
    <source>
        <dbReference type="ARBA" id="ARBA00009695"/>
    </source>
</evidence>
<dbReference type="RefSeq" id="WP_144279998.1">
    <property type="nucleotide sequence ID" value="NZ_CP041730.1"/>
</dbReference>
<evidence type="ECO:0000259" key="6">
    <source>
        <dbReference type="Pfam" id="PF02631"/>
    </source>
</evidence>
<feature type="domain" description="RecX first three-helical" evidence="8">
    <location>
        <begin position="5"/>
        <end position="40"/>
    </location>
</feature>
<name>A0A516SKD1_9NEIS</name>
<dbReference type="NCBIfam" id="NF001055">
    <property type="entry name" value="PRK00117.2-5"/>
    <property type="match status" value="1"/>
</dbReference>
<feature type="domain" description="RecX second three-helical" evidence="6">
    <location>
        <begin position="50"/>
        <end position="89"/>
    </location>
</feature>
<dbReference type="Pfam" id="PF21981">
    <property type="entry name" value="RecX_HTH3"/>
    <property type="match status" value="1"/>
</dbReference>
<dbReference type="InterPro" id="IPR053926">
    <property type="entry name" value="RecX_HTH_1st"/>
</dbReference>
<evidence type="ECO:0000256" key="1">
    <source>
        <dbReference type="ARBA" id="ARBA00004496"/>
    </source>
</evidence>
<comment type="function">
    <text evidence="5">Modulates RecA activity.</text>
</comment>
<comment type="subcellular location">
    <subcellularLocation>
        <location evidence="1 5">Cytoplasm</location>
    </subcellularLocation>
</comment>
<dbReference type="KEGG" id="cari:FNU76_20915"/>
<dbReference type="InterPro" id="IPR053925">
    <property type="entry name" value="RecX_HTH_3rd"/>
</dbReference>
<dbReference type="OrthoDB" id="5244465at2"/>
<dbReference type="InterPro" id="IPR003783">
    <property type="entry name" value="Regulatory_RecX"/>
</dbReference>
<dbReference type="Proteomes" id="UP000317550">
    <property type="component" value="Chromosome"/>
</dbReference>
<dbReference type="PANTHER" id="PTHR33602">
    <property type="entry name" value="REGULATORY PROTEIN RECX FAMILY PROTEIN"/>
    <property type="match status" value="1"/>
</dbReference>
<evidence type="ECO:0000256" key="3">
    <source>
        <dbReference type="ARBA" id="ARBA00018111"/>
    </source>
</evidence>
<organism evidence="9 10">
    <name type="scientific">Chitinimonas arctica</name>
    <dbReference type="NCBI Taxonomy" id="2594795"/>
    <lineage>
        <taxon>Bacteria</taxon>
        <taxon>Pseudomonadati</taxon>
        <taxon>Pseudomonadota</taxon>
        <taxon>Betaproteobacteria</taxon>
        <taxon>Neisseriales</taxon>
        <taxon>Chitinibacteraceae</taxon>
        <taxon>Chitinimonas</taxon>
    </lineage>
</organism>
<dbReference type="Pfam" id="PF21982">
    <property type="entry name" value="RecX_HTH1"/>
    <property type="match status" value="1"/>
</dbReference>
<protein>
    <recommendedName>
        <fullName evidence="3 5">Regulatory protein RecX</fullName>
    </recommendedName>
</protein>
<keyword evidence="4 5" id="KW-0963">Cytoplasm</keyword>
<gene>
    <name evidence="5 9" type="primary">recX</name>
    <name evidence="9" type="ORF">FNU76_20915</name>
</gene>
<evidence type="ECO:0000256" key="4">
    <source>
        <dbReference type="ARBA" id="ARBA00022490"/>
    </source>
</evidence>
<dbReference type="PANTHER" id="PTHR33602:SF1">
    <property type="entry name" value="REGULATORY PROTEIN RECX FAMILY PROTEIN"/>
    <property type="match status" value="1"/>
</dbReference>
<evidence type="ECO:0000259" key="7">
    <source>
        <dbReference type="Pfam" id="PF21981"/>
    </source>
</evidence>
<dbReference type="HAMAP" id="MF_01114">
    <property type="entry name" value="RecX"/>
    <property type="match status" value="1"/>
</dbReference>
<evidence type="ECO:0000313" key="10">
    <source>
        <dbReference type="Proteomes" id="UP000317550"/>
    </source>
</evidence>
<sequence length="151" mass="17361">MADIRSKALKLLSQREHTRLELRRKLAGGEESREDLDALLDDFAARGWQSDARFAIAYVDANAARFGRFRLENELQQRGVAEPLIRAALAQLPSEDNELSRARTVWLKKFRQPASEPAERAKQARFLQTRGFSHDIIRRVITGWNEEDSND</sequence>
<accession>A0A516SKD1</accession>
<dbReference type="InterPro" id="IPR053924">
    <property type="entry name" value="RecX_HTH_2nd"/>
</dbReference>